<accession>A0A9D4EX67</accession>
<reference evidence="1" key="2">
    <citation type="submission" date="2020-11" db="EMBL/GenBank/DDBJ databases">
        <authorList>
            <person name="McCartney M.A."/>
            <person name="Auch B."/>
            <person name="Kono T."/>
            <person name="Mallez S."/>
            <person name="Becker A."/>
            <person name="Gohl D.M."/>
            <person name="Silverstein K.A.T."/>
            <person name="Koren S."/>
            <person name="Bechman K.B."/>
            <person name="Herman A."/>
            <person name="Abrahante J.E."/>
            <person name="Garbe J."/>
        </authorList>
    </citation>
    <scope>NUCLEOTIDE SEQUENCE</scope>
    <source>
        <strain evidence="1">Duluth1</strain>
        <tissue evidence="1">Whole animal</tissue>
    </source>
</reference>
<proteinExistence type="predicted"/>
<sequence>MQLNCILPEISDGPCEQDSQCLYRDAICSSKLCTCLVSSFVNITAKACQHSKYITLYGSDMHFDTFVVL</sequence>
<protein>
    <recommendedName>
        <fullName evidence="3">EB domain-containing protein</fullName>
    </recommendedName>
</protein>
<dbReference type="Proteomes" id="UP000828390">
    <property type="component" value="Unassembled WGS sequence"/>
</dbReference>
<keyword evidence="2" id="KW-1185">Reference proteome</keyword>
<dbReference type="AlphaFoldDB" id="A0A9D4EX67"/>
<evidence type="ECO:0000313" key="2">
    <source>
        <dbReference type="Proteomes" id="UP000828390"/>
    </source>
</evidence>
<reference evidence="1" key="1">
    <citation type="journal article" date="2019" name="bioRxiv">
        <title>The Genome of the Zebra Mussel, Dreissena polymorpha: A Resource for Invasive Species Research.</title>
        <authorList>
            <person name="McCartney M.A."/>
            <person name="Auch B."/>
            <person name="Kono T."/>
            <person name="Mallez S."/>
            <person name="Zhang Y."/>
            <person name="Obille A."/>
            <person name="Becker A."/>
            <person name="Abrahante J.E."/>
            <person name="Garbe J."/>
            <person name="Badalamenti J.P."/>
            <person name="Herman A."/>
            <person name="Mangelson H."/>
            <person name="Liachko I."/>
            <person name="Sullivan S."/>
            <person name="Sone E.D."/>
            <person name="Koren S."/>
            <person name="Silverstein K.A.T."/>
            <person name="Beckman K.B."/>
            <person name="Gohl D.M."/>
        </authorList>
    </citation>
    <scope>NUCLEOTIDE SEQUENCE</scope>
    <source>
        <strain evidence="1">Duluth1</strain>
        <tissue evidence="1">Whole animal</tissue>
    </source>
</reference>
<comment type="caution">
    <text evidence="1">The sequence shown here is derived from an EMBL/GenBank/DDBJ whole genome shotgun (WGS) entry which is preliminary data.</text>
</comment>
<organism evidence="1 2">
    <name type="scientific">Dreissena polymorpha</name>
    <name type="common">Zebra mussel</name>
    <name type="synonym">Mytilus polymorpha</name>
    <dbReference type="NCBI Taxonomy" id="45954"/>
    <lineage>
        <taxon>Eukaryota</taxon>
        <taxon>Metazoa</taxon>
        <taxon>Spiralia</taxon>
        <taxon>Lophotrochozoa</taxon>
        <taxon>Mollusca</taxon>
        <taxon>Bivalvia</taxon>
        <taxon>Autobranchia</taxon>
        <taxon>Heteroconchia</taxon>
        <taxon>Euheterodonta</taxon>
        <taxon>Imparidentia</taxon>
        <taxon>Neoheterodontei</taxon>
        <taxon>Myida</taxon>
        <taxon>Dreissenoidea</taxon>
        <taxon>Dreissenidae</taxon>
        <taxon>Dreissena</taxon>
    </lineage>
</organism>
<evidence type="ECO:0008006" key="3">
    <source>
        <dbReference type="Google" id="ProtNLM"/>
    </source>
</evidence>
<gene>
    <name evidence="1" type="ORF">DPMN_165632</name>
</gene>
<name>A0A9D4EX67_DREPO</name>
<dbReference type="EMBL" id="JAIWYP010000008">
    <property type="protein sequence ID" value="KAH3787508.1"/>
    <property type="molecule type" value="Genomic_DNA"/>
</dbReference>
<evidence type="ECO:0000313" key="1">
    <source>
        <dbReference type="EMBL" id="KAH3787508.1"/>
    </source>
</evidence>